<dbReference type="Proteomes" id="UP001201812">
    <property type="component" value="Unassembled WGS sequence"/>
</dbReference>
<dbReference type="EMBL" id="JAKKPZ010000002">
    <property type="protein sequence ID" value="KAI1725825.1"/>
    <property type="molecule type" value="Genomic_DNA"/>
</dbReference>
<evidence type="ECO:0000313" key="3">
    <source>
        <dbReference type="EMBL" id="KAI1725825.1"/>
    </source>
</evidence>
<protein>
    <submittedName>
        <fullName evidence="3">Cytidylyltransferase-like domain-containing protein</fullName>
    </submittedName>
</protein>
<feature type="compositionally biased region" description="Polar residues" evidence="1">
    <location>
        <begin position="519"/>
        <end position="534"/>
    </location>
</feature>
<feature type="compositionally biased region" description="Low complexity" evidence="1">
    <location>
        <begin position="108"/>
        <end position="121"/>
    </location>
</feature>
<sequence length="630" mass="71259">MNIFQPAENIVLLANGSFDPPTFAHLRIFEEARSLLEHIFGPHKFEGILHPLIDTESKRVDISPIFHRLRMCQLAVQDSGWIRVNSWQPKKSTRHTNSSNCYPLGDGAQQNSNNNNITATNNDEEHTQSLPLAAQSSTSLPVGCGFEVARLVALLRHFHHFYVNRDGKRARIFLICGPQLAEQIVACPISIQKPGKFPIEEFEDKKSADFQVKTEEYGISQLVELVKNFGVIIPRLSSLSQSPHIRPTIHPELVKYVHNIHVIETGGLGDVYSYSSSTVRESVRKGESIRYRVPDQVIDYIETYQLYRKGSIISENMRWENVRSRFRRESKNSKNCRITRSARNLANWTVTANCQPHECICPGDKWCYFPSNGVVNMDGNSLCNDSGWNRADSSAGSVMSKSLTFEPSTSSRAPTDIDDNEDDVVWRSRPAQPNFCSHSKFNISDPLRQSSRPTSLSQTMLAPCDASDYDNLTLDEILEVSRKWGNYFAQLAEEPTYLPRQRVERHSISANNYASSINKTGQSKDPPSYQQSLHRNGHLPPRQRFTSNTNTNNDLTQQQQKSLRFTSSTKGSSSITEEITRDNSEDSNNMAPSLANVAELTDERQQLNASSSVVLTFRRYRLRAQPETTV</sequence>
<dbReference type="Pfam" id="PF01467">
    <property type="entry name" value="CTP_transf_like"/>
    <property type="match status" value="1"/>
</dbReference>
<dbReference type="PANTHER" id="PTHR12039">
    <property type="entry name" value="NICOTINAMIDE MONONUCLEOTIDE ADENYLYLTRANSFERASE"/>
    <property type="match status" value="1"/>
</dbReference>
<dbReference type="SUPFAM" id="SSF52374">
    <property type="entry name" value="Nucleotidylyl transferase"/>
    <property type="match status" value="1"/>
</dbReference>
<keyword evidence="3" id="KW-0548">Nucleotidyltransferase</keyword>
<proteinExistence type="predicted"/>
<dbReference type="InterPro" id="IPR014729">
    <property type="entry name" value="Rossmann-like_a/b/a_fold"/>
</dbReference>
<gene>
    <name evidence="3" type="ORF">DdX_02507</name>
</gene>
<feature type="compositionally biased region" description="Polar residues" evidence="1">
    <location>
        <begin position="89"/>
        <end position="101"/>
    </location>
</feature>
<evidence type="ECO:0000313" key="4">
    <source>
        <dbReference type="Proteomes" id="UP001201812"/>
    </source>
</evidence>
<name>A0AAD4NCV5_9BILA</name>
<reference evidence="3" key="1">
    <citation type="submission" date="2022-01" db="EMBL/GenBank/DDBJ databases">
        <title>Genome Sequence Resource for Two Populations of Ditylenchus destructor, the Migratory Endoparasitic Phytonematode.</title>
        <authorList>
            <person name="Zhang H."/>
            <person name="Lin R."/>
            <person name="Xie B."/>
        </authorList>
    </citation>
    <scope>NUCLEOTIDE SEQUENCE</scope>
    <source>
        <strain evidence="3">BazhouSP</strain>
    </source>
</reference>
<feature type="compositionally biased region" description="Low complexity" evidence="1">
    <location>
        <begin position="546"/>
        <end position="560"/>
    </location>
</feature>
<organism evidence="3 4">
    <name type="scientific">Ditylenchus destructor</name>
    <dbReference type="NCBI Taxonomy" id="166010"/>
    <lineage>
        <taxon>Eukaryota</taxon>
        <taxon>Metazoa</taxon>
        <taxon>Ecdysozoa</taxon>
        <taxon>Nematoda</taxon>
        <taxon>Chromadorea</taxon>
        <taxon>Rhabditida</taxon>
        <taxon>Tylenchina</taxon>
        <taxon>Tylenchomorpha</taxon>
        <taxon>Sphaerularioidea</taxon>
        <taxon>Anguinidae</taxon>
        <taxon>Anguininae</taxon>
        <taxon>Ditylenchus</taxon>
    </lineage>
</organism>
<comment type="caution">
    <text evidence="3">The sequence shown here is derived from an EMBL/GenBank/DDBJ whole genome shotgun (WGS) entry which is preliminary data.</text>
</comment>
<feature type="region of interest" description="Disordered" evidence="1">
    <location>
        <begin position="89"/>
        <end position="127"/>
    </location>
</feature>
<feature type="domain" description="Cytidyltransferase-like" evidence="2">
    <location>
        <begin position="13"/>
        <end position="100"/>
    </location>
</feature>
<feature type="compositionally biased region" description="Polar residues" evidence="1">
    <location>
        <begin position="561"/>
        <end position="577"/>
    </location>
</feature>
<dbReference type="GO" id="GO:0004515">
    <property type="term" value="F:nicotinate-nucleotide adenylyltransferase activity"/>
    <property type="evidence" value="ECO:0007669"/>
    <property type="project" value="TreeGrafter"/>
</dbReference>
<dbReference type="AlphaFoldDB" id="A0AAD4NCV5"/>
<dbReference type="GO" id="GO:0000309">
    <property type="term" value="F:nicotinamide-nucleotide adenylyltransferase activity"/>
    <property type="evidence" value="ECO:0007669"/>
    <property type="project" value="TreeGrafter"/>
</dbReference>
<evidence type="ECO:0000259" key="2">
    <source>
        <dbReference type="Pfam" id="PF01467"/>
    </source>
</evidence>
<dbReference type="GO" id="GO:0009435">
    <property type="term" value="P:NAD+ biosynthetic process"/>
    <property type="evidence" value="ECO:0007669"/>
    <property type="project" value="TreeGrafter"/>
</dbReference>
<dbReference type="PANTHER" id="PTHR12039:SF0">
    <property type="entry name" value="NICOTINAMIDE-NUCLEOTIDE ADENYLYLTRANSFERASE"/>
    <property type="match status" value="1"/>
</dbReference>
<keyword evidence="3" id="KW-0808">Transferase</keyword>
<keyword evidence="4" id="KW-1185">Reference proteome</keyword>
<dbReference type="Gene3D" id="3.40.50.620">
    <property type="entry name" value="HUPs"/>
    <property type="match status" value="1"/>
</dbReference>
<dbReference type="InterPro" id="IPR051182">
    <property type="entry name" value="Euk_NMN_adenylyltrnsfrase"/>
</dbReference>
<dbReference type="InterPro" id="IPR004821">
    <property type="entry name" value="Cyt_trans-like"/>
</dbReference>
<accession>A0AAD4NCV5</accession>
<feature type="region of interest" description="Disordered" evidence="1">
    <location>
        <begin position="513"/>
        <end position="590"/>
    </location>
</feature>
<evidence type="ECO:0000256" key="1">
    <source>
        <dbReference type="SAM" id="MobiDB-lite"/>
    </source>
</evidence>